<sequence length="137" mass="15995">MKPIVLVLQFRDLFKIHNPLLVRLEDLRHRCRNGWVLVTAFIITKAGPGTIAEALIRGLPIILNDYIPGQVYKIKRFILYSSLMGSLGLIRETRRSSNYVSSICFAIRKGNLYRGINKGDNRKRYTCSRRKQRFRRD</sequence>
<dbReference type="PANTHER" id="PTHR43025:SF1">
    <property type="entry name" value="MONOGALACTOSYLDIACYLGLYCEROL SYNTHASE 2, CHLOROPLASTIC"/>
    <property type="match status" value="1"/>
</dbReference>
<dbReference type="EMBL" id="CM007899">
    <property type="protein sequence ID" value="OTG10108.1"/>
    <property type="molecule type" value="Genomic_DNA"/>
</dbReference>
<protein>
    <submittedName>
        <fullName evidence="2">Uncharacterized protein</fullName>
    </submittedName>
</protein>
<gene>
    <name evidence="2" type="ORF">HannXRQ_Chr10g0283951</name>
    <name evidence="1" type="ORF">HanXRQr2_Chr10g0425511</name>
</gene>
<reference evidence="1 3" key="1">
    <citation type="journal article" date="2017" name="Nature">
        <title>The sunflower genome provides insights into oil metabolism, flowering and Asterid evolution.</title>
        <authorList>
            <person name="Badouin H."/>
            <person name="Gouzy J."/>
            <person name="Grassa C.J."/>
            <person name="Murat F."/>
            <person name="Staton S.E."/>
            <person name="Cottret L."/>
            <person name="Lelandais-Briere C."/>
            <person name="Owens G.L."/>
            <person name="Carrere S."/>
            <person name="Mayjonade B."/>
            <person name="Legrand L."/>
            <person name="Gill N."/>
            <person name="Kane N.C."/>
            <person name="Bowers J.E."/>
            <person name="Hubner S."/>
            <person name="Bellec A."/>
            <person name="Berard A."/>
            <person name="Berges H."/>
            <person name="Blanchet N."/>
            <person name="Boniface M.C."/>
            <person name="Brunel D."/>
            <person name="Catrice O."/>
            <person name="Chaidir N."/>
            <person name="Claudel C."/>
            <person name="Donnadieu C."/>
            <person name="Faraut T."/>
            <person name="Fievet G."/>
            <person name="Helmstetter N."/>
            <person name="King M."/>
            <person name="Knapp S.J."/>
            <person name="Lai Z."/>
            <person name="Le Paslier M.C."/>
            <person name="Lippi Y."/>
            <person name="Lorenzon L."/>
            <person name="Mandel J.R."/>
            <person name="Marage G."/>
            <person name="Marchand G."/>
            <person name="Marquand E."/>
            <person name="Bret-Mestries E."/>
            <person name="Morien E."/>
            <person name="Nambeesan S."/>
            <person name="Nguyen T."/>
            <person name="Pegot-Espagnet P."/>
            <person name="Pouilly N."/>
            <person name="Raftis F."/>
            <person name="Sallet E."/>
            <person name="Schiex T."/>
            <person name="Thomas J."/>
            <person name="Vandecasteele C."/>
            <person name="Vares D."/>
            <person name="Vear F."/>
            <person name="Vautrin S."/>
            <person name="Crespi M."/>
            <person name="Mangin B."/>
            <person name="Burke J.M."/>
            <person name="Salse J."/>
            <person name="Munos S."/>
            <person name="Vincourt P."/>
            <person name="Rieseberg L.H."/>
            <person name="Langlade N.B."/>
        </authorList>
    </citation>
    <scope>NUCLEOTIDE SEQUENCE [LARGE SCALE GENOMIC DNA]</scope>
    <source>
        <strain evidence="3">cv. SF193</strain>
        <tissue evidence="1">Leaves</tissue>
    </source>
</reference>
<accession>A0A251TG80</accession>
<keyword evidence="3" id="KW-1185">Reference proteome</keyword>
<evidence type="ECO:0000313" key="1">
    <source>
        <dbReference type="EMBL" id="KAF5785180.1"/>
    </source>
</evidence>
<evidence type="ECO:0000313" key="3">
    <source>
        <dbReference type="Proteomes" id="UP000215914"/>
    </source>
</evidence>
<evidence type="ECO:0000313" key="2">
    <source>
        <dbReference type="EMBL" id="OTG10108.1"/>
    </source>
</evidence>
<dbReference type="InParanoid" id="A0A251TG80"/>
<organism evidence="2 3">
    <name type="scientific">Helianthus annuus</name>
    <name type="common">Common sunflower</name>
    <dbReference type="NCBI Taxonomy" id="4232"/>
    <lineage>
        <taxon>Eukaryota</taxon>
        <taxon>Viridiplantae</taxon>
        <taxon>Streptophyta</taxon>
        <taxon>Embryophyta</taxon>
        <taxon>Tracheophyta</taxon>
        <taxon>Spermatophyta</taxon>
        <taxon>Magnoliopsida</taxon>
        <taxon>eudicotyledons</taxon>
        <taxon>Gunneridae</taxon>
        <taxon>Pentapetalae</taxon>
        <taxon>asterids</taxon>
        <taxon>campanulids</taxon>
        <taxon>Asterales</taxon>
        <taxon>Asteraceae</taxon>
        <taxon>Asteroideae</taxon>
        <taxon>Heliantheae alliance</taxon>
        <taxon>Heliantheae</taxon>
        <taxon>Helianthus</taxon>
    </lineage>
</organism>
<reference evidence="2" key="2">
    <citation type="submission" date="2017-02" db="EMBL/GenBank/DDBJ databases">
        <title>Sunflower complete genome.</title>
        <authorList>
            <person name="Langlade N."/>
            <person name="Munos S."/>
        </authorList>
    </citation>
    <scope>NUCLEOTIDE SEQUENCE [LARGE SCALE GENOMIC DNA]</scope>
    <source>
        <tissue evidence="2">Leaves</tissue>
    </source>
</reference>
<dbReference type="PANTHER" id="PTHR43025">
    <property type="entry name" value="MONOGALACTOSYLDIACYLGLYCEROL SYNTHASE"/>
    <property type="match status" value="1"/>
</dbReference>
<dbReference type="STRING" id="4232.A0A251TG80"/>
<proteinExistence type="predicted"/>
<dbReference type="AlphaFoldDB" id="A0A251TG80"/>
<dbReference type="Proteomes" id="UP000215914">
    <property type="component" value="Chromosome 10"/>
</dbReference>
<name>A0A251TG80_HELAN</name>
<dbReference type="Gramene" id="mRNA:HanXRQr2_Chr10g0425511">
    <property type="protein sequence ID" value="mRNA:HanXRQr2_Chr10g0425511"/>
    <property type="gene ID" value="HanXRQr2_Chr10g0425511"/>
</dbReference>
<reference evidence="1" key="3">
    <citation type="submission" date="2020-06" db="EMBL/GenBank/DDBJ databases">
        <title>Helianthus annuus Genome sequencing and assembly Release 2.</title>
        <authorList>
            <person name="Gouzy J."/>
            <person name="Langlade N."/>
            <person name="Munos S."/>
        </authorList>
    </citation>
    <scope>NUCLEOTIDE SEQUENCE</scope>
    <source>
        <tissue evidence="1">Leaves</tissue>
    </source>
</reference>
<dbReference type="InterPro" id="IPR050519">
    <property type="entry name" value="Glycosyltransf_28_UgtP"/>
</dbReference>
<dbReference type="EMBL" id="MNCJ02000325">
    <property type="protein sequence ID" value="KAF5785180.1"/>
    <property type="molecule type" value="Genomic_DNA"/>
</dbReference>